<dbReference type="Proteomes" id="UP000294894">
    <property type="component" value="Chromosome"/>
</dbReference>
<dbReference type="EMBL" id="CP038267">
    <property type="protein sequence ID" value="QBR92963.1"/>
    <property type="molecule type" value="Genomic_DNA"/>
</dbReference>
<gene>
    <name evidence="1" type="ORF">EXE57_12305</name>
</gene>
<evidence type="ECO:0000313" key="1">
    <source>
        <dbReference type="EMBL" id="QBR92963.1"/>
    </source>
</evidence>
<dbReference type="PANTHER" id="PTHR39217">
    <property type="match status" value="1"/>
</dbReference>
<protein>
    <recommendedName>
        <fullName evidence="3">ATP-grasp domain-containing protein</fullName>
    </recommendedName>
</protein>
<dbReference type="InterPro" id="IPR013815">
    <property type="entry name" value="ATP_grasp_subdomain_1"/>
</dbReference>
<organism evidence="1 2">
    <name type="scientific">Nocardioides euryhalodurans</name>
    <dbReference type="NCBI Taxonomy" id="2518370"/>
    <lineage>
        <taxon>Bacteria</taxon>
        <taxon>Bacillati</taxon>
        <taxon>Actinomycetota</taxon>
        <taxon>Actinomycetes</taxon>
        <taxon>Propionibacteriales</taxon>
        <taxon>Nocardioidaceae</taxon>
        <taxon>Nocardioides</taxon>
    </lineage>
</organism>
<dbReference type="OrthoDB" id="3373978at2"/>
<dbReference type="KEGG" id="noy:EXE57_12305"/>
<evidence type="ECO:0008006" key="3">
    <source>
        <dbReference type="Google" id="ProtNLM"/>
    </source>
</evidence>
<dbReference type="PANTHER" id="PTHR39217:SF1">
    <property type="entry name" value="GLUTATHIONE SYNTHETASE"/>
    <property type="match status" value="1"/>
</dbReference>
<name>A0A4P7GLV1_9ACTN</name>
<proteinExistence type="predicted"/>
<evidence type="ECO:0000313" key="2">
    <source>
        <dbReference type="Proteomes" id="UP000294894"/>
    </source>
</evidence>
<dbReference type="SUPFAM" id="SSF56059">
    <property type="entry name" value="Glutathione synthetase ATP-binding domain-like"/>
    <property type="match status" value="1"/>
</dbReference>
<dbReference type="RefSeq" id="WP_135077903.1">
    <property type="nucleotide sequence ID" value="NZ_CP038267.1"/>
</dbReference>
<dbReference type="Gene3D" id="3.30.1490.20">
    <property type="entry name" value="ATP-grasp fold, A domain"/>
    <property type="match status" value="1"/>
</dbReference>
<keyword evidence="2" id="KW-1185">Reference proteome</keyword>
<dbReference type="GO" id="GO:0005524">
    <property type="term" value="F:ATP binding"/>
    <property type="evidence" value="ECO:0007669"/>
    <property type="project" value="InterPro"/>
</dbReference>
<reference evidence="1 2" key="1">
    <citation type="submission" date="2019-03" db="EMBL/GenBank/DDBJ databases">
        <title>Three New Species of Nocardioides, Nocardioides euryhalodurans sp. nov., Nocardioides seonyuensis sp. nov. and Nocardioides eburneoflavus sp. nov., Iolated from Soil.</title>
        <authorList>
            <person name="Roh S.G."/>
            <person name="Lee C."/>
            <person name="Kim M.-K."/>
            <person name="Kim S.B."/>
        </authorList>
    </citation>
    <scope>NUCLEOTIDE SEQUENCE [LARGE SCALE GENOMIC DNA]</scope>
    <source>
        <strain evidence="1 2">MMS17-SY117</strain>
    </source>
</reference>
<dbReference type="InterPro" id="IPR053191">
    <property type="entry name" value="DcsG_Biosynth_Enzyme"/>
</dbReference>
<sequence length="293" mass="31984">MTRIGVATAAEVPDLDDEGQLLLAALRARGVVADPVVWDDADVGWPDLDVVVVRSTWDYHSRPEEFLAWADRVSSVTRLLNPAEVLRWNTDKRYLAELERAGIPIVPTQFLAPGAGPAHRYEGVEHVVKPVVSAGSRDTLRLGADDVSRSHEHAVRLLDAGRGVMVQPYLHEVDEHGETAMLYLDGEFSHAMRKGPLLTPGMGLVEGLFAEEEMSLRDPSAAERALADAVLAAMPERFSADLLYARVDLLPSPAGPLLLELELTEPSLFLDHHPPSVDVLAEAIVGRALAPRR</sequence>
<dbReference type="AlphaFoldDB" id="A0A4P7GLV1"/>
<dbReference type="Gene3D" id="3.30.470.20">
    <property type="entry name" value="ATP-grasp fold, B domain"/>
    <property type="match status" value="1"/>
</dbReference>
<accession>A0A4P7GLV1</accession>
<dbReference type="Gene3D" id="3.40.50.20">
    <property type="match status" value="1"/>
</dbReference>